<evidence type="ECO:0000256" key="1">
    <source>
        <dbReference type="ARBA" id="ARBA00006930"/>
    </source>
</evidence>
<gene>
    <name evidence="6" type="ORF">OE059_06950</name>
</gene>
<accession>A0ABY8B3S1</accession>
<dbReference type="InterPro" id="IPR027417">
    <property type="entry name" value="P-loop_NTPase"/>
</dbReference>
<evidence type="ECO:0000256" key="3">
    <source>
        <dbReference type="ARBA" id="ARBA00013368"/>
    </source>
</evidence>
<dbReference type="PANTHER" id="PTHR32114">
    <property type="entry name" value="ABC TRANSPORTER ABCH.3"/>
    <property type="match status" value="1"/>
</dbReference>
<feature type="coiled-coil region" evidence="4">
    <location>
        <begin position="443"/>
        <end position="470"/>
    </location>
</feature>
<dbReference type="Gene3D" id="3.40.50.300">
    <property type="entry name" value="P-loop containing nucleotide triphosphate hydrolases"/>
    <property type="match status" value="2"/>
</dbReference>
<protein>
    <recommendedName>
        <fullName evidence="3">Nuclease SbcCD subunit C</fullName>
    </recommendedName>
</protein>
<keyword evidence="7" id="KW-1185">Reference proteome</keyword>
<feature type="domain" description="Rad50/SbcC-type AAA" evidence="5">
    <location>
        <begin position="6"/>
        <end position="236"/>
    </location>
</feature>
<dbReference type="Pfam" id="PF13476">
    <property type="entry name" value="AAA_23"/>
    <property type="match status" value="1"/>
</dbReference>
<comment type="subunit">
    <text evidence="2">Heterodimer of SbcC and SbcD.</text>
</comment>
<proteinExistence type="inferred from homology"/>
<dbReference type="PANTHER" id="PTHR32114:SF2">
    <property type="entry name" value="ABC TRANSPORTER ABCH.3"/>
    <property type="match status" value="1"/>
</dbReference>
<reference evidence="6 7" key="1">
    <citation type="submission" date="2022-10" db="EMBL/GenBank/DDBJ databases">
        <title>Complete genome sequence of Exiguobacterium profundum TSS-3 isolated from an extremely saline-alkaline spring located in Ixtapa, Chiapas-Mexico.</title>
        <authorList>
            <person name="Rincon-Rosales R."/>
            <person name="Rogel M.A."/>
            <person name="Rincon-Molina C.I."/>
            <person name="Guerrero G."/>
            <person name="Manzano-Gomez L.A."/>
            <person name="Lopez-Lopez A."/>
            <person name="Rincon Molina F.A."/>
            <person name="Martinez-Romero E."/>
        </authorList>
    </citation>
    <scope>NUCLEOTIDE SEQUENCE [LARGE SCALE GENOMIC DNA]</scope>
    <source>
        <strain evidence="6 7">TSS-3</strain>
    </source>
</reference>
<evidence type="ECO:0000259" key="5">
    <source>
        <dbReference type="Pfam" id="PF13476"/>
    </source>
</evidence>
<evidence type="ECO:0000313" key="6">
    <source>
        <dbReference type="EMBL" id="WED56585.1"/>
    </source>
</evidence>
<evidence type="ECO:0000256" key="2">
    <source>
        <dbReference type="ARBA" id="ARBA00011322"/>
    </source>
</evidence>
<dbReference type="EMBL" id="CP109617">
    <property type="protein sequence ID" value="WED56585.1"/>
    <property type="molecule type" value="Genomic_DNA"/>
</dbReference>
<evidence type="ECO:0000313" key="7">
    <source>
        <dbReference type="Proteomes" id="UP001219957"/>
    </source>
</evidence>
<dbReference type="Pfam" id="PF13558">
    <property type="entry name" value="SbcC_Walker_B"/>
    <property type="match status" value="1"/>
</dbReference>
<dbReference type="RefSeq" id="WP_078147008.1">
    <property type="nucleotide sequence ID" value="NZ_CP109617.1"/>
</dbReference>
<name>A0ABY8B3S1_9BACL</name>
<sequence length="1002" mass="116537">MRPVELMIQAFGPYAERETIDFTQLVGRSMFVVSGRTGAGKTTIFDAMTFALYGRASGSLRNASDFRSQYAQPELKTEVDFSFTIRGDRYRIVRQPQQPHPKNKTPIPHEAILYEWEDGWKPLATKVNEIQERIESILQLSYEQFSQILLLPQNQFRQLLDSNSNEKQQILQSIFKTEAYRTFQEKWGERYSAYRKQVEWAVERTRLKLLELEDEAIEEVSTQSIEEIQRWLDEREEHLIATCETALAQKQTYATALEEARDALEKAKALITLFKEREETDRALAIFLNGESIRNETRELLTNLEVAANIRPVFERLQELEQLVRRLSIEQQTSSTKLEHLQSTQSKLVERQPTIETDKEEVISRKERLRIVDEMMPRIKERATLVTLRDRLMNRAKELAMFSKESRLQELQERERRLVDSIKSEPSERAVDAERHVDRLVHLASLETKARELSKQLDECERTGKDVQRQYVTQQEVVTTFTQQEQLILAKQLSETLVDGEPCPVCGSRHHDIPQHEETVTNIAERDAAVARLDDLSTRLIEARADYRSLHQQLEAVRQELDQASKDIQFNGDVTEELNKWRTRAELLQREERMHQENERTLRQLSAEIRQLEQEQRQQFEERERVVSELEMTQQSLYALGQSEETTFDALQRERADLEHRISMLMKQVEAYDLEFETVKKALWKEEERLSLIREQLTEASKQYDAQQTIWVNQLEASHLTRERYESYANQIDKRTMIREQLQREEEEGVRLRHHKQMIEEKLKNQERPDLHEMEMKVKEVAECSEQASKQLITAQDALSRHRHVISEWNTLREQTAQEEQKLETIKLIADTGKGINPQKMTFETYVQTAFFDQILHAANIHLDQMTSGQFRLERKVETAKGNAKSGLELLVFDAYTGQSRRVQNLSGGEGFKASLSLALGLAEVVQQLSGGISLETMLIDEGFGTLDAESLDQAIELLMSLQATGRLVGVISHVQELKDRVDARIEVKKSRSGSSIQLIVE</sequence>
<dbReference type="SUPFAM" id="SSF52540">
    <property type="entry name" value="P-loop containing nucleoside triphosphate hydrolases"/>
    <property type="match status" value="1"/>
</dbReference>
<organism evidence="6 7">
    <name type="scientific">Exiguobacterium profundum</name>
    <dbReference type="NCBI Taxonomy" id="307643"/>
    <lineage>
        <taxon>Bacteria</taxon>
        <taxon>Bacillati</taxon>
        <taxon>Bacillota</taxon>
        <taxon>Bacilli</taxon>
        <taxon>Bacillales</taxon>
        <taxon>Bacillales Family XII. Incertae Sedis</taxon>
        <taxon>Exiguobacterium</taxon>
    </lineage>
</organism>
<feature type="coiled-coil region" evidence="4">
    <location>
        <begin position="533"/>
        <end position="675"/>
    </location>
</feature>
<dbReference type="Proteomes" id="UP001219957">
    <property type="component" value="Chromosome"/>
</dbReference>
<evidence type="ECO:0000256" key="4">
    <source>
        <dbReference type="SAM" id="Coils"/>
    </source>
</evidence>
<keyword evidence="4" id="KW-0175">Coiled coil</keyword>
<feature type="coiled-coil region" evidence="4">
    <location>
        <begin position="250"/>
        <end position="277"/>
    </location>
</feature>
<comment type="similarity">
    <text evidence="1">Belongs to the SMC family. SbcC subfamily.</text>
</comment>
<dbReference type="InterPro" id="IPR038729">
    <property type="entry name" value="Rad50/SbcC_AAA"/>
</dbReference>